<evidence type="ECO:0000313" key="1">
    <source>
        <dbReference type="EMBL" id="KKL75888.1"/>
    </source>
</evidence>
<dbReference type="SUPFAM" id="SSF57783">
    <property type="entry name" value="Zinc beta-ribbon"/>
    <property type="match status" value="1"/>
</dbReference>
<protein>
    <submittedName>
        <fullName evidence="1">Uncharacterized protein</fullName>
    </submittedName>
</protein>
<accession>A0A0F9EP70</accession>
<dbReference type="EMBL" id="LAZR01024222">
    <property type="protein sequence ID" value="KKL75888.1"/>
    <property type="molecule type" value="Genomic_DNA"/>
</dbReference>
<comment type="caution">
    <text evidence="1">The sequence shown here is derived from an EMBL/GenBank/DDBJ whole genome shotgun (WGS) entry which is preliminary data.</text>
</comment>
<proteinExistence type="predicted"/>
<reference evidence="1" key="1">
    <citation type="journal article" date="2015" name="Nature">
        <title>Complex archaea that bridge the gap between prokaryotes and eukaryotes.</title>
        <authorList>
            <person name="Spang A."/>
            <person name="Saw J.H."/>
            <person name="Jorgensen S.L."/>
            <person name="Zaremba-Niedzwiedzka K."/>
            <person name="Martijn J."/>
            <person name="Lind A.E."/>
            <person name="van Eijk R."/>
            <person name="Schleper C."/>
            <person name="Guy L."/>
            <person name="Ettema T.J."/>
        </authorList>
    </citation>
    <scope>NUCLEOTIDE SEQUENCE</scope>
</reference>
<gene>
    <name evidence="1" type="ORF">LCGC14_2050380</name>
</gene>
<organism evidence="1">
    <name type="scientific">marine sediment metagenome</name>
    <dbReference type="NCBI Taxonomy" id="412755"/>
    <lineage>
        <taxon>unclassified sequences</taxon>
        <taxon>metagenomes</taxon>
        <taxon>ecological metagenomes</taxon>
    </lineage>
</organism>
<sequence>MTKTNIKCPKCKSNNLSIINDYRPLSSRKYYKHTCNDCGNYWEESYFSTLVSEDNMITEQASIEHDKWLDVVKELRHIGVEINNQGKLNKTFLAWAIAFHEFKKDRGE</sequence>
<name>A0A0F9EP70_9ZZZZ</name>
<dbReference type="AlphaFoldDB" id="A0A0F9EP70"/>